<accession>A0A1B6CB39</accession>
<gene>
    <name evidence="2" type="ORF">g.32872</name>
</gene>
<proteinExistence type="predicted"/>
<evidence type="ECO:0000313" key="2">
    <source>
        <dbReference type="EMBL" id="JAS10539.1"/>
    </source>
</evidence>
<dbReference type="AlphaFoldDB" id="A0A1B6CB39"/>
<evidence type="ECO:0000256" key="1">
    <source>
        <dbReference type="SAM" id="Coils"/>
    </source>
</evidence>
<organism evidence="2">
    <name type="scientific">Clastoptera arizonana</name>
    <name type="common">Arizona spittle bug</name>
    <dbReference type="NCBI Taxonomy" id="38151"/>
    <lineage>
        <taxon>Eukaryota</taxon>
        <taxon>Metazoa</taxon>
        <taxon>Ecdysozoa</taxon>
        <taxon>Arthropoda</taxon>
        <taxon>Hexapoda</taxon>
        <taxon>Insecta</taxon>
        <taxon>Pterygota</taxon>
        <taxon>Neoptera</taxon>
        <taxon>Paraneoptera</taxon>
        <taxon>Hemiptera</taxon>
        <taxon>Auchenorrhyncha</taxon>
        <taxon>Cercopoidea</taxon>
        <taxon>Clastopteridae</taxon>
        <taxon>Clastoptera</taxon>
    </lineage>
</organism>
<feature type="coiled-coil region" evidence="1">
    <location>
        <begin position="109"/>
        <end position="136"/>
    </location>
</feature>
<reference evidence="2" key="1">
    <citation type="submission" date="2015-12" db="EMBL/GenBank/DDBJ databases">
        <title>De novo transcriptome assembly of four potential Pierce s Disease insect vectors from Arizona vineyards.</title>
        <authorList>
            <person name="Tassone E.E."/>
        </authorList>
    </citation>
    <scope>NUCLEOTIDE SEQUENCE</scope>
</reference>
<dbReference type="EMBL" id="GEDC01026759">
    <property type="protein sequence ID" value="JAS10539.1"/>
    <property type="molecule type" value="Transcribed_RNA"/>
</dbReference>
<name>A0A1B6CB39_9HEMI</name>
<protein>
    <submittedName>
        <fullName evidence="2">Uncharacterized protein</fullName>
    </submittedName>
</protein>
<keyword evidence="1" id="KW-0175">Coiled coil</keyword>
<sequence>MSPQEIVDAALASVKLFKQEFENVKLKTIREFRSRLSDVSNAAFDELFRSLDEELFKPEDAKATALIDGLKDIPEQNCITRLRDFYSDVKNKEGKSEFKCCALEFDSDSKQVKEKLNAAQESINALTTQAEQKIQNCLRVYNLRRNLTQLEDCVRVQAQINLKKAPINLENSLKNLTVQQSVIKLATCFDKTFSVIQKSLNANYDLIKKCLDSSSSCLAKQISPLVLSYKNTLTSSAVSQVSEAMLKLKANSSEVLQSCASTKLKIELVSNRRNRNTDTIKGLFMNYVNVVKYLNALYSASLQLSTISNAQSCLTDAQSRFQETMNARANDLKKCQDGIKQTISVGDVTSLENSLMERLKTEAQVSTVLCLSSSGITAQNSTITCSAQLDVSFENYLASIAQNLEVLNQRATVMMVQIDSCEKAINPSILFSLATNKYQLEICILNRAARVFSLSYE</sequence>